<proteinExistence type="predicted"/>
<reference evidence="2" key="1">
    <citation type="journal article" date="2020" name="Stud. Mycol.">
        <title>101 Dothideomycetes genomes: a test case for predicting lifestyles and emergence of pathogens.</title>
        <authorList>
            <person name="Haridas S."/>
            <person name="Albert R."/>
            <person name="Binder M."/>
            <person name="Bloem J."/>
            <person name="Labutti K."/>
            <person name="Salamov A."/>
            <person name="Andreopoulos B."/>
            <person name="Baker S."/>
            <person name="Barry K."/>
            <person name="Bills G."/>
            <person name="Bluhm B."/>
            <person name="Cannon C."/>
            <person name="Castanera R."/>
            <person name="Culley D."/>
            <person name="Daum C."/>
            <person name="Ezra D."/>
            <person name="Gonzalez J."/>
            <person name="Henrissat B."/>
            <person name="Kuo A."/>
            <person name="Liang C."/>
            <person name="Lipzen A."/>
            <person name="Lutzoni F."/>
            <person name="Magnuson J."/>
            <person name="Mondo S."/>
            <person name="Nolan M."/>
            <person name="Ohm R."/>
            <person name="Pangilinan J."/>
            <person name="Park H.-J."/>
            <person name="Ramirez L."/>
            <person name="Alfaro M."/>
            <person name="Sun H."/>
            <person name="Tritt A."/>
            <person name="Yoshinaga Y."/>
            <person name="Zwiers L.-H."/>
            <person name="Turgeon B."/>
            <person name="Goodwin S."/>
            <person name="Spatafora J."/>
            <person name="Crous P."/>
            <person name="Grigoriev I."/>
        </authorList>
    </citation>
    <scope>NUCLEOTIDE SEQUENCE</scope>
    <source>
        <strain evidence="2">CBS 262.69</strain>
    </source>
</reference>
<accession>A0A6G1HYI8</accession>
<organism evidence="2 3">
    <name type="scientific">Trichodelitschia bisporula</name>
    <dbReference type="NCBI Taxonomy" id="703511"/>
    <lineage>
        <taxon>Eukaryota</taxon>
        <taxon>Fungi</taxon>
        <taxon>Dikarya</taxon>
        <taxon>Ascomycota</taxon>
        <taxon>Pezizomycotina</taxon>
        <taxon>Dothideomycetes</taxon>
        <taxon>Dothideomycetes incertae sedis</taxon>
        <taxon>Phaeotrichales</taxon>
        <taxon>Phaeotrichaceae</taxon>
        <taxon>Trichodelitschia</taxon>
    </lineage>
</organism>
<dbReference type="Proteomes" id="UP000799640">
    <property type="component" value="Unassembled WGS sequence"/>
</dbReference>
<sequence length="164" mass="18712">MFVPKERVGGRIPVTRQGCAHEVDAKYISRMPFCLCVHLFISRSSGAGIPTSSSYSARHPSPCLNWGRRFQTSNSIRSPLHDRPPPLSPCSPSRSSHYCRAASKRPWKRRKWIRTPAPRARTARPFTWRGGKRITDQCRPLTRMLKSSWQERGYFAPACDGLED</sequence>
<dbReference type="EMBL" id="ML996693">
    <property type="protein sequence ID" value="KAF2401090.1"/>
    <property type="molecule type" value="Genomic_DNA"/>
</dbReference>
<keyword evidence="3" id="KW-1185">Reference proteome</keyword>
<gene>
    <name evidence="2" type="ORF">EJ06DRAFT_376333</name>
</gene>
<name>A0A6G1HYI8_9PEZI</name>
<evidence type="ECO:0000313" key="2">
    <source>
        <dbReference type="EMBL" id="KAF2401090.1"/>
    </source>
</evidence>
<protein>
    <submittedName>
        <fullName evidence="2">Uncharacterized protein</fullName>
    </submittedName>
</protein>
<evidence type="ECO:0000256" key="1">
    <source>
        <dbReference type="SAM" id="MobiDB-lite"/>
    </source>
</evidence>
<feature type="region of interest" description="Disordered" evidence="1">
    <location>
        <begin position="74"/>
        <end position="97"/>
    </location>
</feature>
<dbReference type="AlphaFoldDB" id="A0A6G1HYI8"/>
<evidence type="ECO:0000313" key="3">
    <source>
        <dbReference type="Proteomes" id="UP000799640"/>
    </source>
</evidence>